<dbReference type="InterPro" id="IPR011051">
    <property type="entry name" value="RmlC_Cupin_sf"/>
</dbReference>
<feature type="domain" description="Cupin type-2" evidence="1">
    <location>
        <begin position="37"/>
        <end position="106"/>
    </location>
</feature>
<dbReference type="AlphaFoldDB" id="A0A168LPR9"/>
<dbReference type="InterPro" id="IPR013096">
    <property type="entry name" value="Cupin_2"/>
</dbReference>
<dbReference type="Gene3D" id="2.60.120.10">
    <property type="entry name" value="Jelly Rolls"/>
    <property type="match status" value="1"/>
</dbReference>
<comment type="caution">
    <text evidence="2">The sequence shown here is derived from an EMBL/GenBank/DDBJ whole genome shotgun (WGS) entry which is preliminary data.</text>
</comment>
<evidence type="ECO:0000313" key="2">
    <source>
        <dbReference type="EMBL" id="OAB43685.1"/>
    </source>
</evidence>
<reference evidence="2 3" key="1">
    <citation type="submission" date="2016-03" db="EMBL/GenBank/DDBJ databases">
        <title>Draft genome sequence of Paenibacillus antarcticus CECT 5836.</title>
        <authorList>
            <person name="Shin S.-K."/>
            <person name="Yi H."/>
        </authorList>
    </citation>
    <scope>NUCLEOTIDE SEQUENCE [LARGE SCALE GENOMIC DNA]</scope>
    <source>
        <strain evidence="2 3">CECT 5836</strain>
    </source>
</reference>
<dbReference type="Proteomes" id="UP000077355">
    <property type="component" value="Unassembled WGS sequence"/>
</dbReference>
<dbReference type="PANTHER" id="PTHR36114:SF1">
    <property type="entry name" value="16.7 KDA PROTEIN IN WHIE LOCUS"/>
    <property type="match status" value="1"/>
</dbReference>
<accession>A0A168LPR9</accession>
<gene>
    <name evidence="2" type="ORF">PBAT_17645</name>
</gene>
<evidence type="ECO:0000313" key="3">
    <source>
        <dbReference type="Proteomes" id="UP000077355"/>
    </source>
</evidence>
<organism evidence="2 3">
    <name type="scientific">Paenibacillus antarcticus</name>
    <dbReference type="NCBI Taxonomy" id="253703"/>
    <lineage>
        <taxon>Bacteria</taxon>
        <taxon>Bacillati</taxon>
        <taxon>Bacillota</taxon>
        <taxon>Bacilli</taxon>
        <taxon>Bacillales</taxon>
        <taxon>Paenibacillaceae</taxon>
        <taxon>Paenibacillus</taxon>
    </lineage>
</organism>
<dbReference type="PANTHER" id="PTHR36114">
    <property type="entry name" value="16.7 KDA PROTEIN IN WHIE LOCUS"/>
    <property type="match status" value="1"/>
</dbReference>
<dbReference type="EMBL" id="LVJI01000025">
    <property type="protein sequence ID" value="OAB43685.1"/>
    <property type="molecule type" value="Genomic_DNA"/>
</dbReference>
<dbReference type="OrthoDB" id="9791637at2"/>
<dbReference type="CDD" id="cd02208">
    <property type="entry name" value="cupin_RmlC-like"/>
    <property type="match status" value="1"/>
</dbReference>
<name>A0A168LPR9_9BACL</name>
<keyword evidence="3" id="KW-1185">Reference proteome</keyword>
<proteinExistence type="predicted"/>
<dbReference type="Pfam" id="PF07883">
    <property type="entry name" value="Cupin_2"/>
    <property type="match status" value="1"/>
</dbReference>
<protein>
    <submittedName>
        <fullName evidence="2">Cupin</fullName>
    </submittedName>
</protein>
<dbReference type="RefSeq" id="WP_068651365.1">
    <property type="nucleotide sequence ID" value="NZ_CP043611.1"/>
</dbReference>
<evidence type="ECO:0000259" key="1">
    <source>
        <dbReference type="Pfam" id="PF07883"/>
    </source>
</evidence>
<dbReference type="InterPro" id="IPR052044">
    <property type="entry name" value="PKS_Associated_Protein"/>
</dbReference>
<dbReference type="InterPro" id="IPR014710">
    <property type="entry name" value="RmlC-like_jellyroll"/>
</dbReference>
<dbReference type="SUPFAM" id="SSF51182">
    <property type="entry name" value="RmlC-like cupins"/>
    <property type="match status" value="1"/>
</dbReference>
<sequence>MTNIDKGTIPTHSFDWGLIKWFVTPDITEGASVTFGEVVLLPGKGHDRHNHPESEEILYVLSGEGVQMLNDDAPFPVKAGDIIHIPTAAFHSTYNHWWEPLRLLAFYNPGGAEKGLTGLPDFKELSPGQIQGYTRT</sequence>